<reference evidence="1 2" key="1">
    <citation type="submission" date="2022-03" db="EMBL/GenBank/DDBJ databases">
        <title>Streptomyces yunnanensis P86,complete genome.</title>
        <authorList>
            <person name="Chen S."/>
            <person name="Zhang Q."/>
        </authorList>
    </citation>
    <scope>NUCLEOTIDE SEQUENCE [LARGE SCALE GENOMIC DNA]</scope>
    <source>
        <strain evidence="1 2">P86</strain>
    </source>
</reference>
<accession>A0ABY8ADE0</accession>
<organism evidence="1 2">
    <name type="scientific">Streptomyces yunnanensis</name>
    <dbReference type="NCBI Taxonomy" id="156453"/>
    <lineage>
        <taxon>Bacteria</taxon>
        <taxon>Bacillati</taxon>
        <taxon>Actinomycetota</taxon>
        <taxon>Actinomycetes</taxon>
        <taxon>Kitasatosporales</taxon>
        <taxon>Streptomycetaceae</taxon>
        <taxon>Streptomyces</taxon>
    </lineage>
</organism>
<dbReference type="SUPFAM" id="SSF103084">
    <property type="entry name" value="Holliday junction resolvase RusA"/>
    <property type="match status" value="1"/>
</dbReference>
<dbReference type="RefSeq" id="WP_275308535.1">
    <property type="nucleotide sequence ID" value="NZ_CP095749.1"/>
</dbReference>
<evidence type="ECO:0008006" key="3">
    <source>
        <dbReference type="Google" id="ProtNLM"/>
    </source>
</evidence>
<sequence length="124" mass="13476">MVKATHTVELPPGMTLLNSNHRVHHYRRARIVKALRNAAKEAAAGLPALDGCGPVRIIAVLHPHDRRRRDPANWYPSVKAAVDGLVDAGVLTDDDHTRVIGPDMRLGDVVCGTQLVLHLHPLAA</sequence>
<keyword evidence="2" id="KW-1185">Reference proteome</keyword>
<protein>
    <recommendedName>
        <fullName evidence="3">Holliday junction resolvase RusA (Prophage-encoded endonuclease)</fullName>
    </recommendedName>
</protein>
<name>A0ABY8ADE0_9ACTN</name>
<evidence type="ECO:0000313" key="1">
    <source>
        <dbReference type="EMBL" id="WEB41532.1"/>
    </source>
</evidence>
<dbReference type="InterPro" id="IPR036614">
    <property type="entry name" value="RusA-like_sf"/>
</dbReference>
<gene>
    <name evidence="1" type="ORF">MOV08_21165</name>
</gene>
<dbReference type="Gene3D" id="3.30.1330.70">
    <property type="entry name" value="Holliday junction resolvase RusA"/>
    <property type="match status" value="1"/>
</dbReference>
<dbReference type="Proteomes" id="UP001218629">
    <property type="component" value="Chromosome"/>
</dbReference>
<proteinExistence type="predicted"/>
<dbReference type="EMBL" id="CP095749">
    <property type="protein sequence ID" value="WEB41532.1"/>
    <property type="molecule type" value="Genomic_DNA"/>
</dbReference>
<evidence type="ECO:0000313" key="2">
    <source>
        <dbReference type="Proteomes" id="UP001218629"/>
    </source>
</evidence>